<dbReference type="Proteomes" id="UP000282076">
    <property type="component" value="Unassembled WGS sequence"/>
</dbReference>
<evidence type="ECO:0000313" key="1">
    <source>
        <dbReference type="EMBL" id="RKP51381.1"/>
    </source>
</evidence>
<dbReference type="OrthoDB" id="9826048at2"/>
<accession>A0A494XNS2</accession>
<proteinExistence type="predicted"/>
<reference evidence="1 2" key="1">
    <citation type="submission" date="2018-10" db="EMBL/GenBank/DDBJ databases">
        <title>Cohnella sp. M2MS4P-1, whole genome shotgun sequence.</title>
        <authorList>
            <person name="Tuo L."/>
        </authorList>
    </citation>
    <scope>NUCLEOTIDE SEQUENCE [LARGE SCALE GENOMIC DNA]</scope>
    <source>
        <strain evidence="1 2">M2MS4P-1</strain>
    </source>
</reference>
<evidence type="ECO:0000313" key="2">
    <source>
        <dbReference type="Proteomes" id="UP000282076"/>
    </source>
</evidence>
<dbReference type="RefSeq" id="WP_120978079.1">
    <property type="nucleotide sequence ID" value="NZ_RBZM01000007.1"/>
</dbReference>
<gene>
    <name evidence="1" type="ORF">D7Z26_16420</name>
</gene>
<organism evidence="1 2">
    <name type="scientific">Cohnella endophytica</name>
    <dbReference type="NCBI Taxonomy" id="2419778"/>
    <lineage>
        <taxon>Bacteria</taxon>
        <taxon>Bacillati</taxon>
        <taxon>Bacillota</taxon>
        <taxon>Bacilli</taxon>
        <taxon>Bacillales</taxon>
        <taxon>Paenibacillaceae</taxon>
        <taxon>Cohnella</taxon>
    </lineage>
</organism>
<sequence length="194" mass="22796">MGRTRDVKQEITTILAQLKRLDENFEDRMDEFSKDIQVSSAIKNKKKRILKLERLRDELSGYCTRIYQANQRAEGMYKRNSSPTKSLQELKEALERRFYNDEQEEHLKSLKECRDNSAHPNPYWIPVKFLGEAKNHLGLIKNAIQHLDSLNLTDQVSIRREVASQDSFIDRKVTSIQDIFNELNELLSVKRANE</sequence>
<dbReference type="AlphaFoldDB" id="A0A494XNS2"/>
<dbReference type="EMBL" id="RBZM01000007">
    <property type="protein sequence ID" value="RKP51381.1"/>
    <property type="molecule type" value="Genomic_DNA"/>
</dbReference>
<name>A0A494XNS2_9BACL</name>
<comment type="caution">
    <text evidence="1">The sequence shown here is derived from an EMBL/GenBank/DDBJ whole genome shotgun (WGS) entry which is preliminary data.</text>
</comment>
<protein>
    <submittedName>
        <fullName evidence="1">Uncharacterized protein</fullName>
    </submittedName>
</protein>
<keyword evidence="2" id="KW-1185">Reference proteome</keyword>